<evidence type="ECO:0000256" key="4">
    <source>
        <dbReference type="ARBA" id="ARBA00022692"/>
    </source>
</evidence>
<feature type="transmembrane region" description="Helical" evidence="7">
    <location>
        <begin position="162"/>
        <end position="183"/>
    </location>
</feature>
<accession>A0AAW6SP42</accession>
<evidence type="ECO:0000256" key="6">
    <source>
        <dbReference type="ARBA" id="ARBA00023136"/>
    </source>
</evidence>
<keyword evidence="4 7" id="KW-0812">Transmembrane</keyword>
<feature type="transmembrane region" description="Helical" evidence="7">
    <location>
        <begin position="136"/>
        <end position="156"/>
    </location>
</feature>
<feature type="transmembrane region" description="Helical" evidence="7">
    <location>
        <begin position="74"/>
        <end position="101"/>
    </location>
</feature>
<dbReference type="CDD" id="cd17324">
    <property type="entry name" value="MFS_NepI_like"/>
    <property type="match status" value="1"/>
</dbReference>
<comment type="subcellular location">
    <subcellularLocation>
        <location evidence="1">Cell membrane</location>
        <topology evidence="1">Multi-pass membrane protein</topology>
    </subcellularLocation>
</comment>
<dbReference type="SUPFAM" id="SSF103473">
    <property type="entry name" value="MFS general substrate transporter"/>
    <property type="match status" value="1"/>
</dbReference>
<dbReference type="InterPro" id="IPR050189">
    <property type="entry name" value="MFS_Efflux_Transporters"/>
</dbReference>
<name>A0AAW6SP42_9BACI</name>
<reference evidence="9" key="1">
    <citation type="submission" date="2023-03" db="EMBL/GenBank/DDBJ databases">
        <title>Bacterial isolates from washroom surfaces on a university campus.</title>
        <authorList>
            <person name="Holman D.B."/>
            <person name="Gzyl K.E."/>
            <person name="Taheri A.E."/>
        </authorList>
    </citation>
    <scope>NUCLEOTIDE SEQUENCE</scope>
    <source>
        <strain evidence="9">RD03</strain>
    </source>
</reference>
<dbReference type="EMBL" id="JAROYP010000003">
    <property type="protein sequence ID" value="MDH5160585.1"/>
    <property type="molecule type" value="Genomic_DNA"/>
</dbReference>
<dbReference type="GO" id="GO:0005886">
    <property type="term" value="C:plasma membrane"/>
    <property type="evidence" value="ECO:0007669"/>
    <property type="project" value="UniProtKB-SubCell"/>
</dbReference>
<evidence type="ECO:0000256" key="7">
    <source>
        <dbReference type="SAM" id="Phobius"/>
    </source>
</evidence>
<feature type="transmembrane region" description="Helical" evidence="7">
    <location>
        <begin position="358"/>
        <end position="376"/>
    </location>
</feature>
<organism evidence="9 10">
    <name type="scientific">Heyndrickxia oleronia</name>
    <dbReference type="NCBI Taxonomy" id="38875"/>
    <lineage>
        <taxon>Bacteria</taxon>
        <taxon>Bacillati</taxon>
        <taxon>Bacillota</taxon>
        <taxon>Bacilli</taxon>
        <taxon>Bacillales</taxon>
        <taxon>Bacillaceae</taxon>
        <taxon>Heyndrickxia</taxon>
    </lineage>
</organism>
<dbReference type="PANTHER" id="PTHR43124">
    <property type="entry name" value="PURINE EFFLUX PUMP PBUE"/>
    <property type="match status" value="1"/>
</dbReference>
<dbReference type="Gene3D" id="1.20.1250.20">
    <property type="entry name" value="MFS general substrate transporter like domains"/>
    <property type="match status" value="2"/>
</dbReference>
<evidence type="ECO:0000313" key="9">
    <source>
        <dbReference type="EMBL" id="MDH5160585.1"/>
    </source>
</evidence>
<keyword evidence="5 7" id="KW-1133">Transmembrane helix</keyword>
<protein>
    <submittedName>
        <fullName evidence="9">MFS transporter</fullName>
    </submittedName>
</protein>
<feature type="transmembrane region" description="Helical" evidence="7">
    <location>
        <begin position="204"/>
        <end position="226"/>
    </location>
</feature>
<feature type="transmembrane region" description="Helical" evidence="7">
    <location>
        <begin position="238"/>
        <end position="259"/>
    </location>
</feature>
<feature type="transmembrane region" description="Helical" evidence="7">
    <location>
        <begin position="271"/>
        <end position="287"/>
    </location>
</feature>
<dbReference type="InterPro" id="IPR011701">
    <property type="entry name" value="MFS"/>
</dbReference>
<dbReference type="Pfam" id="PF07690">
    <property type="entry name" value="MFS_1"/>
    <property type="match status" value="1"/>
</dbReference>
<evidence type="ECO:0000256" key="5">
    <source>
        <dbReference type="ARBA" id="ARBA00022989"/>
    </source>
</evidence>
<keyword evidence="6 7" id="KW-0472">Membrane</keyword>
<keyword evidence="2" id="KW-0813">Transport</keyword>
<dbReference type="Proteomes" id="UP001159179">
    <property type="component" value="Unassembled WGS sequence"/>
</dbReference>
<comment type="caution">
    <text evidence="9">The sequence shown here is derived from an EMBL/GenBank/DDBJ whole genome shotgun (WGS) entry which is preliminary data.</text>
</comment>
<feature type="transmembrane region" description="Helical" evidence="7">
    <location>
        <begin position="293"/>
        <end position="312"/>
    </location>
</feature>
<sequence length="389" mass="41571">MKKRNNLIVFILTVGVFGILNTEMGYIGILPNIAVYFDVSVATAGWLVSIFAIGVAISGPIMPLLFSRFNRKNVMVLVLAIFVIGNIISIFTSSFTVLLIARIIPALFHPIYCSLAFSVAADSVNKAEAPKAVAKVFIGVSAGMVVGVPIASFIASTTNLQIALAFFALVNIFVLVATIVYVPSMPVKEIITYGRQLNVLKKSITWFSIIVVVLVNAAIFGVYSYLAEYLQTVTNVSSNVTSLLLFVYGAANIIGNILAGRLLTYHPIKTIVALPFLLGAVYIILFLTGQLTIATAIIILIWGIIAGIGANINQYLVTSAAPEAPDFSNGMFLSACNIGTTIGTSVGGLFISGMGTQYVVLVGIISVILSIVFILLRNNKYRSEPQLAN</sequence>
<dbReference type="PANTHER" id="PTHR43124:SF3">
    <property type="entry name" value="CHLORAMPHENICOL EFFLUX PUMP RV0191"/>
    <property type="match status" value="1"/>
</dbReference>
<proteinExistence type="predicted"/>
<evidence type="ECO:0000259" key="8">
    <source>
        <dbReference type="PROSITE" id="PS50850"/>
    </source>
</evidence>
<feature type="transmembrane region" description="Helical" evidence="7">
    <location>
        <begin position="332"/>
        <end position="352"/>
    </location>
</feature>
<gene>
    <name evidence="9" type="ORF">P5X88_06515</name>
</gene>
<evidence type="ECO:0000313" key="10">
    <source>
        <dbReference type="Proteomes" id="UP001159179"/>
    </source>
</evidence>
<feature type="transmembrane region" description="Helical" evidence="7">
    <location>
        <begin position="41"/>
        <end position="62"/>
    </location>
</feature>
<feature type="transmembrane region" description="Helical" evidence="7">
    <location>
        <begin position="7"/>
        <end position="29"/>
    </location>
</feature>
<dbReference type="InterPro" id="IPR020846">
    <property type="entry name" value="MFS_dom"/>
</dbReference>
<evidence type="ECO:0000256" key="1">
    <source>
        <dbReference type="ARBA" id="ARBA00004651"/>
    </source>
</evidence>
<keyword evidence="3" id="KW-1003">Cell membrane</keyword>
<evidence type="ECO:0000256" key="3">
    <source>
        <dbReference type="ARBA" id="ARBA00022475"/>
    </source>
</evidence>
<dbReference type="InterPro" id="IPR036259">
    <property type="entry name" value="MFS_trans_sf"/>
</dbReference>
<feature type="transmembrane region" description="Helical" evidence="7">
    <location>
        <begin position="107"/>
        <end position="124"/>
    </location>
</feature>
<dbReference type="GO" id="GO:0022857">
    <property type="term" value="F:transmembrane transporter activity"/>
    <property type="evidence" value="ECO:0007669"/>
    <property type="project" value="InterPro"/>
</dbReference>
<feature type="domain" description="Major facilitator superfamily (MFS) profile" evidence="8">
    <location>
        <begin position="7"/>
        <end position="382"/>
    </location>
</feature>
<evidence type="ECO:0000256" key="2">
    <source>
        <dbReference type="ARBA" id="ARBA00022448"/>
    </source>
</evidence>
<dbReference type="AlphaFoldDB" id="A0AAW6SP42"/>
<dbReference type="PROSITE" id="PS50850">
    <property type="entry name" value="MFS"/>
    <property type="match status" value="1"/>
</dbReference>
<dbReference type="RefSeq" id="WP_280616177.1">
    <property type="nucleotide sequence ID" value="NZ_JAROYP010000003.1"/>
</dbReference>